<name>A0ABU3XCE9_9BACI</name>
<keyword evidence="1" id="KW-0472">Membrane</keyword>
<keyword evidence="1" id="KW-0812">Transmembrane</keyword>
<feature type="transmembrane region" description="Helical" evidence="1">
    <location>
        <begin position="57"/>
        <end position="82"/>
    </location>
</feature>
<evidence type="ECO:0000256" key="1">
    <source>
        <dbReference type="SAM" id="Phobius"/>
    </source>
</evidence>
<protein>
    <submittedName>
        <fullName evidence="2">Uncharacterized protein</fullName>
    </submittedName>
</protein>
<gene>
    <name evidence="2" type="ORF">RYX56_14435</name>
</gene>
<evidence type="ECO:0000313" key="2">
    <source>
        <dbReference type="EMBL" id="MDV2685561.1"/>
    </source>
</evidence>
<keyword evidence="1" id="KW-1133">Transmembrane helix</keyword>
<proteinExistence type="predicted"/>
<feature type="transmembrane region" description="Helical" evidence="1">
    <location>
        <begin position="15"/>
        <end position="45"/>
    </location>
</feature>
<comment type="caution">
    <text evidence="2">The sequence shown here is derived from an EMBL/GenBank/DDBJ whole genome shotgun (WGS) entry which is preliminary data.</text>
</comment>
<dbReference type="RefSeq" id="WP_317122736.1">
    <property type="nucleotide sequence ID" value="NZ_JAWJBA010000004.1"/>
</dbReference>
<sequence>MTELKAEINTDRSHLVYFLLSLLSAILSLLNENPFLFITLAFVLIAYSKVEKANNKLLRILGITTYTIYFSWFAYQGILWFYSNFIG</sequence>
<reference evidence="2 3" key="1">
    <citation type="submission" date="2023-10" db="EMBL/GenBank/DDBJ databases">
        <title>Screening of Alkalihalobacillus lindianensis BZ-TG-R113 and Its Alleviation of Salt Stress on Rapeseed Growth.</title>
        <authorList>
            <person name="Zhao B."/>
            <person name="Guo T."/>
        </authorList>
    </citation>
    <scope>NUCLEOTIDE SEQUENCE [LARGE SCALE GENOMIC DNA]</scope>
    <source>
        <strain evidence="2 3">BZ-TG-R113</strain>
    </source>
</reference>
<dbReference type="EMBL" id="JAWJBA010000004">
    <property type="protein sequence ID" value="MDV2685561.1"/>
    <property type="molecule type" value="Genomic_DNA"/>
</dbReference>
<organism evidence="2 3">
    <name type="scientific">Alkalihalophilus lindianensis</name>
    <dbReference type="NCBI Taxonomy" id="1630542"/>
    <lineage>
        <taxon>Bacteria</taxon>
        <taxon>Bacillati</taxon>
        <taxon>Bacillota</taxon>
        <taxon>Bacilli</taxon>
        <taxon>Bacillales</taxon>
        <taxon>Bacillaceae</taxon>
        <taxon>Alkalihalophilus</taxon>
    </lineage>
</organism>
<keyword evidence="3" id="KW-1185">Reference proteome</keyword>
<dbReference type="Proteomes" id="UP001287282">
    <property type="component" value="Unassembled WGS sequence"/>
</dbReference>
<evidence type="ECO:0000313" key="3">
    <source>
        <dbReference type="Proteomes" id="UP001287282"/>
    </source>
</evidence>
<accession>A0ABU3XCE9</accession>